<evidence type="ECO:0000313" key="2">
    <source>
        <dbReference type="EMBL" id="AWN05291.1"/>
    </source>
</evidence>
<proteinExistence type="predicted"/>
<dbReference type="RefSeq" id="YP_010754691.1">
    <property type="nucleotide sequence ID" value="NC_073462.1"/>
</dbReference>
<dbReference type="Pfam" id="PF05133">
    <property type="entry name" value="SPP1_portal"/>
    <property type="match status" value="1"/>
</dbReference>
<evidence type="ECO:0000256" key="1">
    <source>
        <dbReference type="SAM" id="MobiDB-lite"/>
    </source>
</evidence>
<sequence>MTTAPYNSDGSAAAGIFSSPQTPIEWVNWLYSKLLRNKQTFMKYQAYYEGQHQKLVFSQARYHNQYGHIFAQWSDNFSGLIIDSVNERMAIDGFRMTEEDTEADKDARSIWQRNYMDSESNTGNREALINGVSYAIVWGDSDGEPVISVESPLEVVVEYKPGSRRELLAGAKFYKDAWGKEYGTLFLPNEVYQFDMNGLAAQALGSPAPNPMGEVPIVPLMGRTRLVGDPVSDLQPVIPIQNAINKVTADALVASEYAAWPQRWVTGLEIQEDENGRPVEPWDPGISKILQSDAPESKFGQFEAADLGNYVTLVDMLVQHLAAVTRIPFSYMLANKSAAPSGEANATAEAGLIAKTRDSMTHLGEGWERVMRLAFKVKGKHTDEMFSAEIIWRDPENRTEAQHMDALIKQKELGVPRDELLSAAGYTPAQIERFREMRIQDAKDEAEIQKHLPKPEAPAGPDGKPVARPGDKAAAMAAKAPQGNAGNQARKQKDPSAAK</sequence>
<keyword evidence="3" id="KW-1185">Reference proteome</keyword>
<dbReference type="InterPro" id="IPR021145">
    <property type="entry name" value="Portal_protein_SPP1_Gp6-like"/>
</dbReference>
<dbReference type="GeneID" id="80019289"/>
<organism evidence="2 3">
    <name type="scientific">Streptomyces phage Ibantik</name>
    <dbReference type="NCBI Taxonomy" id="2182397"/>
    <lineage>
        <taxon>Viruses</taxon>
        <taxon>Duplodnaviria</taxon>
        <taxon>Heunggongvirae</taxon>
        <taxon>Uroviricota</taxon>
        <taxon>Caudoviricetes</taxon>
        <taxon>Ibantikvirus</taxon>
        <taxon>Ibantikvirus ibantik</taxon>
    </lineage>
</organism>
<dbReference type="EMBL" id="MH155870">
    <property type="protein sequence ID" value="AWN05291.1"/>
    <property type="molecule type" value="Genomic_DNA"/>
</dbReference>
<dbReference type="Proteomes" id="UP000247188">
    <property type="component" value="Segment"/>
</dbReference>
<protein>
    <submittedName>
        <fullName evidence="2">Portal protein</fullName>
    </submittedName>
</protein>
<dbReference type="KEGG" id="vg:80019289"/>
<accession>A0A2U8UP91</accession>
<name>A0A2U8UP91_9CAUD</name>
<gene>
    <name evidence="2" type="primary">69</name>
    <name evidence="2" type="ORF">SEA_IBANTIK_69</name>
</gene>
<evidence type="ECO:0000313" key="3">
    <source>
        <dbReference type="Proteomes" id="UP000247188"/>
    </source>
</evidence>
<reference evidence="3" key="1">
    <citation type="submission" date="2018-04" db="EMBL/GenBank/DDBJ databases">
        <authorList>
            <person name="Go L.Y."/>
            <person name="Mitchell J.A."/>
        </authorList>
    </citation>
    <scope>NUCLEOTIDE SEQUENCE [LARGE SCALE GENOMIC DNA]</scope>
</reference>
<feature type="region of interest" description="Disordered" evidence="1">
    <location>
        <begin position="447"/>
        <end position="499"/>
    </location>
</feature>